<dbReference type="InterPro" id="IPR027417">
    <property type="entry name" value="P-loop_NTPase"/>
</dbReference>
<comment type="subcellular location">
    <subcellularLocation>
        <location evidence="1">Cell membrane</location>
        <topology evidence="1">Multi-pass membrane protein</topology>
    </subcellularLocation>
</comment>
<evidence type="ECO:0000256" key="9">
    <source>
        <dbReference type="SAM" id="Phobius"/>
    </source>
</evidence>
<keyword evidence="7 9" id="KW-1133">Transmembrane helix</keyword>
<dbReference type="InterPro" id="IPR039421">
    <property type="entry name" value="Type_1_exporter"/>
</dbReference>
<dbReference type="SUPFAM" id="SSF90123">
    <property type="entry name" value="ABC transporter transmembrane region"/>
    <property type="match status" value="1"/>
</dbReference>
<dbReference type="PANTHER" id="PTHR43394:SF1">
    <property type="entry name" value="ATP-BINDING CASSETTE SUB-FAMILY B MEMBER 10, MITOCHONDRIAL"/>
    <property type="match status" value="1"/>
</dbReference>
<evidence type="ECO:0000256" key="5">
    <source>
        <dbReference type="ARBA" id="ARBA00022741"/>
    </source>
</evidence>
<dbReference type="InterPro" id="IPR003593">
    <property type="entry name" value="AAA+_ATPase"/>
</dbReference>
<dbReference type="InterPro" id="IPR003439">
    <property type="entry name" value="ABC_transporter-like_ATP-bd"/>
</dbReference>
<dbReference type="PANTHER" id="PTHR43394">
    <property type="entry name" value="ATP-DEPENDENT PERMEASE MDL1, MITOCHONDRIAL"/>
    <property type="match status" value="1"/>
</dbReference>
<dbReference type="InterPro" id="IPR011527">
    <property type="entry name" value="ABC1_TM_dom"/>
</dbReference>
<evidence type="ECO:0000256" key="8">
    <source>
        <dbReference type="ARBA" id="ARBA00023136"/>
    </source>
</evidence>
<evidence type="ECO:0000256" key="2">
    <source>
        <dbReference type="ARBA" id="ARBA00022448"/>
    </source>
</evidence>
<feature type="transmembrane region" description="Helical" evidence="9">
    <location>
        <begin position="154"/>
        <end position="178"/>
    </location>
</feature>
<dbReference type="Pfam" id="PF00005">
    <property type="entry name" value="ABC_tran"/>
    <property type="match status" value="1"/>
</dbReference>
<feature type="domain" description="ABC transporter" evidence="10">
    <location>
        <begin position="349"/>
        <end position="588"/>
    </location>
</feature>
<evidence type="ECO:0000256" key="4">
    <source>
        <dbReference type="ARBA" id="ARBA00022692"/>
    </source>
</evidence>
<keyword evidence="3" id="KW-1003">Cell membrane</keyword>
<dbReference type="EMBL" id="PCTC01000044">
    <property type="protein sequence ID" value="PIP63504.1"/>
    <property type="molecule type" value="Genomic_DNA"/>
</dbReference>
<evidence type="ECO:0000256" key="3">
    <source>
        <dbReference type="ARBA" id="ARBA00022475"/>
    </source>
</evidence>
<dbReference type="PROSITE" id="PS00211">
    <property type="entry name" value="ABC_TRANSPORTER_1"/>
    <property type="match status" value="1"/>
</dbReference>
<organism evidence="12 13">
    <name type="scientific">Candidatus Roizmanbacteria bacterium CG22_combo_CG10-13_8_21_14_all_34_12</name>
    <dbReference type="NCBI Taxonomy" id="1974860"/>
    <lineage>
        <taxon>Bacteria</taxon>
        <taxon>Candidatus Roizmaniibacteriota</taxon>
    </lineage>
</organism>
<dbReference type="Gene3D" id="3.40.50.300">
    <property type="entry name" value="P-loop containing nucleotide triphosphate hydrolases"/>
    <property type="match status" value="1"/>
</dbReference>
<dbReference type="PROSITE" id="PS50929">
    <property type="entry name" value="ABC_TM1F"/>
    <property type="match status" value="1"/>
</dbReference>
<evidence type="ECO:0000313" key="13">
    <source>
        <dbReference type="Proteomes" id="UP000229699"/>
    </source>
</evidence>
<dbReference type="Pfam" id="PF00664">
    <property type="entry name" value="ABC_membrane"/>
    <property type="match status" value="1"/>
</dbReference>
<evidence type="ECO:0000313" key="12">
    <source>
        <dbReference type="EMBL" id="PIP63504.1"/>
    </source>
</evidence>
<dbReference type="GO" id="GO:0015421">
    <property type="term" value="F:ABC-type oligopeptide transporter activity"/>
    <property type="evidence" value="ECO:0007669"/>
    <property type="project" value="TreeGrafter"/>
</dbReference>
<keyword evidence="6" id="KW-0067">ATP-binding</keyword>
<proteinExistence type="predicted"/>
<evidence type="ECO:0000259" key="11">
    <source>
        <dbReference type="PROSITE" id="PS50929"/>
    </source>
</evidence>
<sequence>MKMFRVIKFTLKTIWKATKPMFLVYLITQVFIALSSIVNTITFKEIIDSANNQKTILGLSIFGVIIFRLVYELFRKIIEGISNYFWSLLDIKQSIYMHRTYVDKISTLDMSRFEHSSSVGLMKRAFDRLQFQLKLYLKAIVDLISSAIELSIAVVIFFLASPILAIVIIIANIIPIIVRSKYANGVFMIYRADDEIRRKFSYTAKVLIERETLPEIKIDRAFNFFKDKFTKIFKSYTGNQLKLEKKYQVFNTISEFVPILAIFIFSIYLANQLITNTISTGTFVFLFTNVFVFSGALNRLSQNIGHLYADSHFIDEIREFFELKPNIIFPIITSSFKTQLIEKIKNPTVVFENVSFAYPNSDTNVLHKINLKIPYGQNLALIGENGAGKTTLIKLLLRMYDPLEGRILINEVDLKEIPEDVLFSLYSTLFQSFGKFYLTIRENLEMAAGKKLREEEMEAFLKFSNAWDFIKTTKNKFDQQLGPEYKDGTDLSGGQWQRLAIARAYAKNAPVLILDEPTSAVDAKSEMKIFDRLNQEMKVNTVIFISHRFSTIKDAERIVVLHQGKIIEDGTHSQLMTNNGKYFNLYTIQAERFKRE</sequence>
<protein>
    <recommendedName>
        <fullName evidence="14">ABC transporter ATP-binding protein</fullName>
    </recommendedName>
</protein>
<evidence type="ECO:0000256" key="1">
    <source>
        <dbReference type="ARBA" id="ARBA00004651"/>
    </source>
</evidence>
<feature type="domain" description="ABC transmembrane type-1" evidence="11">
    <location>
        <begin position="23"/>
        <end position="309"/>
    </location>
</feature>
<evidence type="ECO:0000259" key="10">
    <source>
        <dbReference type="PROSITE" id="PS50893"/>
    </source>
</evidence>
<dbReference type="Proteomes" id="UP000229699">
    <property type="component" value="Unassembled WGS sequence"/>
</dbReference>
<evidence type="ECO:0000256" key="7">
    <source>
        <dbReference type="ARBA" id="ARBA00022989"/>
    </source>
</evidence>
<keyword evidence="2" id="KW-0813">Transport</keyword>
<keyword evidence="5" id="KW-0547">Nucleotide-binding</keyword>
<dbReference type="AlphaFoldDB" id="A0A2H0C0U1"/>
<dbReference type="GO" id="GO:0016887">
    <property type="term" value="F:ATP hydrolysis activity"/>
    <property type="evidence" value="ECO:0007669"/>
    <property type="project" value="InterPro"/>
</dbReference>
<dbReference type="GO" id="GO:0005524">
    <property type="term" value="F:ATP binding"/>
    <property type="evidence" value="ECO:0007669"/>
    <property type="project" value="UniProtKB-KW"/>
</dbReference>
<dbReference type="FunFam" id="3.40.50.300:FF:000221">
    <property type="entry name" value="Multidrug ABC transporter ATP-binding protein"/>
    <property type="match status" value="1"/>
</dbReference>
<feature type="transmembrane region" description="Helical" evidence="9">
    <location>
        <begin position="21"/>
        <end position="43"/>
    </location>
</feature>
<evidence type="ECO:0000256" key="6">
    <source>
        <dbReference type="ARBA" id="ARBA00022840"/>
    </source>
</evidence>
<keyword evidence="8 9" id="KW-0472">Membrane</keyword>
<dbReference type="SUPFAM" id="SSF52540">
    <property type="entry name" value="P-loop containing nucleoside triphosphate hydrolases"/>
    <property type="match status" value="1"/>
</dbReference>
<dbReference type="InterPro" id="IPR036640">
    <property type="entry name" value="ABC1_TM_sf"/>
</dbReference>
<reference evidence="12 13" key="1">
    <citation type="submission" date="2017-09" db="EMBL/GenBank/DDBJ databases">
        <title>Depth-based differentiation of microbial function through sediment-hosted aquifers and enrichment of novel symbionts in the deep terrestrial subsurface.</title>
        <authorList>
            <person name="Probst A.J."/>
            <person name="Ladd B."/>
            <person name="Jarett J.K."/>
            <person name="Geller-Mcgrath D.E."/>
            <person name="Sieber C.M."/>
            <person name="Emerson J.B."/>
            <person name="Anantharaman K."/>
            <person name="Thomas B.C."/>
            <person name="Malmstrom R."/>
            <person name="Stieglmeier M."/>
            <person name="Klingl A."/>
            <person name="Woyke T."/>
            <person name="Ryan C.M."/>
            <person name="Banfield J.F."/>
        </authorList>
    </citation>
    <scope>NUCLEOTIDE SEQUENCE [LARGE SCALE GENOMIC DNA]</scope>
    <source>
        <strain evidence="12">CG22_combo_CG10-13_8_21_14_all_34_12</strain>
    </source>
</reference>
<dbReference type="Gene3D" id="1.20.1560.10">
    <property type="entry name" value="ABC transporter type 1, transmembrane domain"/>
    <property type="match status" value="1"/>
</dbReference>
<dbReference type="SMART" id="SM00382">
    <property type="entry name" value="AAA"/>
    <property type="match status" value="1"/>
</dbReference>
<evidence type="ECO:0008006" key="14">
    <source>
        <dbReference type="Google" id="ProtNLM"/>
    </source>
</evidence>
<keyword evidence="4 9" id="KW-0812">Transmembrane</keyword>
<dbReference type="GO" id="GO:0005886">
    <property type="term" value="C:plasma membrane"/>
    <property type="evidence" value="ECO:0007669"/>
    <property type="project" value="UniProtKB-SubCell"/>
</dbReference>
<accession>A0A2H0C0U1</accession>
<comment type="caution">
    <text evidence="12">The sequence shown here is derived from an EMBL/GenBank/DDBJ whole genome shotgun (WGS) entry which is preliminary data.</text>
</comment>
<feature type="transmembrane region" description="Helical" evidence="9">
    <location>
        <begin position="276"/>
        <end position="297"/>
    </location>
</feature>
<name>A0A2H0C0U1_9BACT</name>
<gene>
    <name evidence="12" type="ORF">COW97_02095</name>
</gene>
<dbReference type="InterPro" id="IPR017871">
    <property type="entry name" value="ABC_transporter-like_CS"/>
</dbReference>
<feature type="transmembrane region" description="Helical" evidence="9">
    <location>
        <begin position="249"/>
        <end position="270"/>
    </location>
</feature>
<feature type="transmembrane region" description="Helical" evidence="9">
    <location>
        <begin position="55"/>
        <end position="74"/>
    </location>
</feature>
<dbReference type="PROSITE" id="PS50893">
    <property type="entry name" value="ABC_TRANSPORTER_2"/>
    <property type="match status" value="1"/>
</dbReference>